<dbReference type="FunFam" id="1.10.287.3980:FF:000001">
    <property type="entry name" value="Mitochondrial ribosomal protein L34"/>
    <property type="match status" value="1"/>
</dbReference>
<dbReference type="PROSITE" id="PS00784">
    <property type="entry name" value="RIBOSOMAL_L34"/>
    <property type="match status" value="1"/>
</dbReference>
<evidence type="ECO:0000256" key="5">
    <source>
        <dbReference type="HAMAP-Rule" id="MF_00391"/>
    </source>
</evidence>
<dbReference type="Proteomes" id="UP000521676">
    <property type="component" value="Unassembled WGS sequence"/>
</dbReference>
<keyword evidence="10" id="KW-1185">Reference proteome</keyword>
<organism evidence="7 9">
    <name type="scientific">Candidatus Chlorohelix allophototropha</name>
    <dbReference type="NCBI Taxonomy" id="3003348"/>
    <lineage>
        <taxon>Bacteria</taxon>
        <taxon>Bacillati</taxon>
        <taxon>Chloroflexota</taxon>
        <taxon>Chloroflexia</taxon>
        <taxon>Candidatus Chloroheliales</taxon>
        <taxon>Candidatus Chloroheliaceae</taxon>
        <taxon>Candidatus Chlorohelix</taxon>
    </lineage>
</organism>
<reference evidence="7 9" key="1">
    <citation type="submission" date="2020-06" db="EMBL/GenBank/DDBJ databases">
        <title>Anoxygenic phototrophic Chloroflexota member uses a Type I reaction center.</title>
        <authorList>
            <person name="Tsuji J.M."/>
            <person name="Shaw N.A."/>
            <person name="Nagashima S."/>
            <person name="Venkiteswaran J."/>
            <person name="Schiff S.L."/>
            <person name="Hanada S."/>
            <person name="Tank M."/>
            <person name="Neufeld J.D."/>
        </authorList>
    </citation>
    <scope>NUCLEOTIDE SEQUENCE [LARGE SCALE GENOMIC DNA]</scope>
    <source>
        <strain evidence="7">L227-S17</strain>
    </source>
</reference>
<reference evidence="8" key="2">
    <citation type="journal article" date="2024" name="Nature">
        <title>Anoxygenic phototroph of the Chloroflexota uses a type I reaction centre.</title>
        <authorList>
            <person name="Tsuji J.M."/>
            <person name="Shaw N.A."/>
            <person name="Nagashima S."/>
            <person name="Venkiteswaran J.J."/>
            <person name="Schiff S.L."/>
            <person name="Watanabe T."/>
            <person name="Fukui M."/>
            <person name="Hanada S."/>
            <person name="Tank M."/>
            <person name="Neufeld J.D."/>
        </authorList>
    </citation>
    <scope>NUCLEOTIDE SEQUENCE</scope>
    <source>
        <strain evidence="8">L227-S17</strain>
    </source>
</reference>
<evidence type="ECO:0000313" key="8">
    <source>
        <dbReference type="EMBL" id="WJW69289.1"/>
    </source>
</evidence>
<dbReference type="GO" id="GO:0003735">
    <property type="term" value="F:structural constituent of ribosome"/>
    <property type="evidence" value="ECO:0007669"/>
    <property type="project" value="InterPro"/>
</dbReference>
<dbReference type="RefSeq" id="WP_341471178.1">
    <property type="nucleotide sequence ID" value="NZ_CP128400.1"/>
</dbReference>
<evidence type="ECO:0000256" key="1">
    <source>
        <dbReference type="ARBA" id="ARBA00010111"/>
    </source>
</evidence>
<evidence type="ECO:0000256" key="6">
    <source>
        <dbReference type="SAM" id="MobiDB-lite"/>
    </source>
</evidence>
<accession>A0A8T7M5I1</accession>
<keyword evidence="3 5" id="KW-0687">Ribonucleoprotein</keyword>
<gene>
    <name evidence="5 7" type="primary">rpmH</name>
    <name evidence="7" type="ORF">HXX08_16080</name>
    <name evidence="8" type="ORF">OZ401_002897</name>
</gene>
<dbReference type="GO" id="GO:0005840">
    <property type="term" value="C:ribosome"/>
    <property type="evidence" value="ECO:0007669"/>
    <property type="project" value="UniProtKB-KW"/>
</dbReference>
<evidence type="ECO:0000313" key="10">
    <source>
        <dbReference type="Proteomes" id="UP001431572"/>
    </source>
</evidence>
<dbReference type="InterPro" id="IPR020939">
    <property type="entry name" value="Ribosomal_bL34_CS"/>
</dbReference>
<dbReference type="NCBIfam" id="TIGR01030">
    <property type="entry name" value="rpmH_bact"/>
    <property type="match status" value="1"/>
</dbReference>
<dbReference type="InterPro" id="IPR000271">
    <property type="entry name" value="Ribosomal_bL34"/>
</dbReference>
<keyword evidence="2 5" id="KW-0689">Ribosomal protein</keyword>
<dbReference type="Pfam" id="PF00468">
    <property type="entry name" value="Ribosomal_L34"/>
    <property type="match status" value="1"/>
</dbReference>
<feature type="compositionally biased region" description="Basic residues" evidence="6">
    <location>
        <begin position="1"/>
        <end position="19"/>
    </location>
</feature>
<evidence type="ECO:0000256" key="4">
    <source>
        <dbReference type="ARBA" id="ARBA00035177"/>
    </source>
</evidence>
<dbReference type="EMBL" id="JACATZ010000003">
    <property type="protein sequence ID" value="NWJ47377.1"/>
    <property type="molecule type" value="Genomic_DNA"/>
</dbReference>
<dbReference type="Proteomes" id="UP001431572">
    <property type="component" value="Chromosome 2"/>
</dbReference>
<evidence type="ECO:0000313" key="9">
    <source>
        <dbReference type="Proteomes" id="UP000521676"/>
    </source>
</evidence>
<dbReference type="AlphaFoldDB" id="A0A8T7M5I1"/>
<dbReference type="EMBL" id="CP128400">
    <property type="protein sequence ID" value="WJW69289.1"/>
    <property type="molecule type" value="Genomic_DNA"/>
</dbReference>
<dbReference type="GO" id="GO:1990904">
    <property type="term" value="C:ribonucleoprotein complex"/>
    <property type="evidence" value="ECO:0007669"/>
    <property type="project" value="UniProtKB-KW"/>
</dbReference>
<name>A0A8T7M5I1_9CHLR</name>
<dbReference type="Gene3D" id="1.10.287.3980">
    <property type="match status" value="1"/>
</dbReference>
<dbReference type="GO" id="GO:0006412">
    <property type="term" value="P:translation"/>
    <property type="evidence" value="ECO:0007669"/>
    <property type="project" value="UniProtKB-UniRule"/>
</dbReference>
<sequence>MVKRTWQPKRIPRRRKHGFMSRMETSDGREVLARRRRKGRWSLTVSNEPREPR</sequence>
<protein>
    <recommendedName>
        <fullName evidence="4 5">Large ribosomal subunit protein bL34</fullName>
    </recommendedName>
</protein>
<dbReference type="HAMAP" id="MF_00391">
    <property type="entry name" value="Ribosomal_bL34"/>
    <property type="match status" value="1"/>
</dbReference>
<feature type="compositionally biased region" description="Basic and acidic residues" evidence="6">
    <location>
        <begin position="24"/>
        <end position="33"/>
    </location>
</feature>
<proteinExistence type="inferred from homology"/>
<evidence type="ECO:0000256" key="3">
    <source>
        <dbReference type="ARBA" id="ARBA00023274"/>
    </source>
</evidence>
<evidence type="ECO:0000313" key="7">
    <source>
        <dbReference type="EMBL" id="NWJ47377.1"/>
    </source>
</evidence>
<evidence type="ECO:0000256" key="2">
    <source>
        <dbReference type="ARBA" id="ARBA00022980"/>
    </source>
</evidence>
<feature type="region of interest" description="Disordered" evidence="6">
    <location>
        <begin position="1"/>
        <end position="53"/>
    </location>
</feature>
<dbReference type="PANTHER" id="PTHR14503:SF4">
    <property type="entry name" value="LARGE RIBOSOMAL SUBUNIT PROTEIN BL34M"/>
    <property type="match status" value="1"/>
</dbReference>
<comment type="similarity">
    <text evidence="1 5">Belongs to the bacterial ribosomal protein bL34 family.</text>
</comment>
<dbReference type="PANTHER" id="PTHR14503">
    <property type="entry name" value="MITOCHONDRIAL RIBOSOMAL PROTEIN 34 FAMILY MEMBER"/>
    <property type="match status" value="1"/>
</dbReference>